<evidence type="ECO:0000256" key="1">
    <source>
        <dbReference type="SAM" id="MobiDB-lite"/>
    </source>
</evidence>
<evidence type="ECO:0000313" key="3">
    <source>
        <dbReference type="Proteomes" id="UP000799428"/>
    </source>
</evidence>
<accession>A0A6G1KPR5</accession>
<protein>
    <submittedName>
        <fullName evidence="2">Uncharacterized protein</fullName>
    </submittedName>
</protein>
<name>A0A6G1KPR5_9PLEO</name>
<proteinExistence type="predicted"/>
<reference evidence="2" key="1">
    <citation type="journal article" date="2020" name="Stud. Mycol.">
        <title>101 Dothideomycetes genomes: a test case for predicting lifestyles and emergence of pathogens.</title>
        <authorList>
            <person name="Haridas S."/>
            <person name="Albert R."/>
            <person name="Binder M."/>
            <person name="Bloem J."/>
            <person name="Labutti K."/>
            <person name="Salamov A."/>
            <person name="Andreopoulos B."/>
            <person name="Baker S."/>
            <person name="Barry K."/>
            <person name="Bills G."/>
            <person name="Bluhm B."/>
            <person name="Cannon C."/>
            <person name="Castanera R."/>
            <person name="Culley D."/>
            <person name="Daum C."/>
            <person name="Ezra D."/>
            <person name="Gonzalez J."/>
            <person name="Henrissat B."/>
            <person name="Kuo A."/>
            <person name="Liang C."/>
            <person name="Lipzen A."/>
            <person name="Lutzoni F."/>
            <person name="Magnuson J."/>
            <person name="Mondo S."/>
            <person name="Nolan M."/>
            <person name="Ohm R."/>
            <person name="Pangilinan J."/>
            <person name="Park H.-J."/>
            <person name="Ramirez L."/>
            <person name="Alfaro M."/>
            <person name="Sun H."/>
            <person name="Tritt A."/>
            <person name="Yoshinaga Y."/>
            <person name="Zwiers L.-H."/>
            <person name="Turgeon B."/>
            <person name="Goodwin S."/>
            <person name="Spatafora J."/>
            <person name="Crous P."/>
            <person name="Grigoriev I."/>
        </authorList>
    </citation>
    <scope>NUCLEOTIDE SEQUENCE</scope>
    <source>
        <strain evidence="2">CBS 279.74</strain>
    </source>
</reference>
<sequence length="64" mass="7594">MLIGCCIKRGEKGWERQGDKLKRERTMRRRRRMRRRSNSRKAKKATRAQQETNLKLSGVASCCQ</sequence>
<keyword evidence="3" id="KW-1185">Reference proteome</keyword>
<evidence type="ECO:0000313" key="2">
    <source>
        <dbReference type="EMBL" id="KAF2714613.1"/>
    </source>
</evidence>
<dbReference type="EMBL" id="MU005764">
    <property type="protein sequence ID" value="KAF2714613.1"/>
    <property type="molecule type" value="Genomic_DNA"/>
</dbReference>
<dbReference type="Proteomes" id="UP000799428">
    <property type="component" value="Unassembled WGS sequence"/>
</dbReference>
<dbReference type="AlphaFoldDB" id="A0A6G1KPR5"/>
<feature type="compositionally biased region" description="Basic residues" evidence="1">
    <location>
        <begin position="25"/>
        <end position="46"/>
    </location>
</feature>
<organism evidence="2 3">
    <name type="scientific">Pleomassaria siparia CBS 279.74</name>
    <dbReference type="NCBI Taxonomy" id="1314801"/>
    <lineage>
        <taxon>Eukaryota</taxon>
        <taxon>Fungi</taxon>
        <taxon>Dikarya</taxon>
        <taxon>Ascomycota</taxon>
        <taxon>Pezizomycotina</taxon>
        <taxon>Dothideomycetes</taxon>
        <taxon>Pleosporomycetidae</taxon>
        <taxon>Pleosporales</taxon>
        <taxon>Pleomassariaceae</taxon>
        <taxon>Pleomassaria</taxon>
    </lineage>
</organism>
<gene>
    <name evidence="2" type="ORF">K504DRAFT_456813</name>
</gene>
<feature type="region of interest" description="Disordered" evidence="1">
    <location>
        <begin position="16"/>
        <end position="64"/>
    </location>
</feature>